<evidence type="ECO:0000259" key="5">
    <source>
        <dbReference type="PROSITE" id="PS50222"/>
    </source>
</evidence>
<dbReference type="Gene3D" id="3.30.810.10">
    <property type="entry name" value="2-Layer Sandwich"/>
    <property type="match status" value="1"/>
</dbReference>
<dbReference type="GO" id="GO:0005524">
    <property type="term" value="F:ATP binding"/>
    <property type="evidence" value="ECO:0007669"/>
    <property type="project" value="UniProtKB-UniRule"/>
</dbReference>
<dbReference type="InterPro" id="IPR023610">
    <property type="entry name" value="PInositol-4/5-P-5/4-kinase"/>
</dbReference>
<dbReference type="PROSITE" id="PS51455">
    <property type="entry name" value="PIPK"/>
    <property type="match status" value="1"/>
</dbReference>
<feature type="domain" description="EF-hand" evidence="5">
    <location>
        <begin position="73"/>
        <end position="108"/>
    </location>
</feature>
<organism evidence="7 8">
    <name type="scientific">Cyclospora cayetanensis</name>
    <dbReference type="NCBI Taxonomy" id="88456"/>
    <lineage>
        <taxon>Eukaryota</taxon>
        <taxon>Sar</taxon>
        <taxon>Alveolata</taxon>
        <taxon>Apicomplexa</taxon>
        <taxon>Conoidasida</taxon>
        <taxon>Coccidia</taxon>
        <taxon>Eucoccidiorida</taxon>
        <taxon>Eimeriorina</taxon>
        <taxon>Eimeriidae</taxon>
        <taxon>Cyclospora</taxon>
    </lineage>
</organism>
<dbReference type="InterPro" id="IPR011992">
    <property type="entry name" value="EF-hand-dom_pair"/>
</dbReference>
<keyword evidence="2" id="KW-0067">ATP-binding</keyword>
<gene>
    <name evidence="8" type="primary">LOC34622224</name>
</gene>
<evidence type="ECO:0000259" key="6">
    <source>
        <dbReference type="PROSITE" id="PS51455"/>
    </source>
</evidence>
<dbReference type="GO" id="GO:0005886">
    <property type="term" value="C:plasma membrane"/>
    <property type="evidence" value="ECO:0007669"/>
    <property type="project" value="TreeGrafter"/>
</dbReference>
<dbReference type="InterPro" id="IPR002048">
    <property type="entry name" value="EF_hand_dom"/>
</dbReference>
<dbReference type="SMART" id="SM00054">
    <property type="entry name" value="EFh"/>
    <property type="match status" value="1"/>
</dbReference>
<evidence type="ECO:0000256" key="4">
    <source>
        <dbReference type="SAM" id="MobiDB-lite"/>
    </source>
</evidence>
<dbReference type="OrthoDB" id="2129491at2759"/>
<dbReference type="InterPro" id="IPR002498">
    <property type="entry name" value="PInositol-4-P-4/5-kinase_core"/>
</dbReference>
<dbReference type="AlphaFoldDB" id="A0A6P6S2E6"/>
<dbReference type="PROSITE" id="PS50222">
    <property type="entry name" value="EF_HAND_2"/>
    <property type="match status" value="1"/>
</dbReference>
<dbReference type="PROSITE" id="PS00018">
    <property type="entry name" value="EF_HAND_1"/>
    <property type="match status" value="1"/>
</dbReference>
<sequence>MARIGAWCKGAPAEAERLPARVPLEMQQEIERTTLLTSKEIQGLYDRYRKYAPNGRLLFSRFCDTLGVLGMLDDTMIAERMFRAFDQNKDGELSFTEFATALGIMMRGKDDEKLDLSFKILNPTYSGTGECLEDYRSHSASSSDTENAVPADPPRNVDSRPAGSRASLEGTEGDAIPGDGDVAAPTAAELSSSQDVRSVSEEGPEIILPRSFGVSCSTLKGQQTRPLAATVSSPARGSRDMRWFERHKAVIYADSLGLEEFMDLVRCLQASRRALLGGEGIVAPDEDIATVFLPLASEMPDGSRRMLLRDFKRAVLCSPRFLCLLGVVSNGGAAPSFYPDGLIAARSDRRPSLLSATAPSAQGAPARGRQSSADLRASVRAELLRRVRQAEARAEQQQRKLHQQQREQLEELAKSLREVERDVEAVKVALAQEAPKKSLPVSPKSPAAEALLDTLQESPYGRLCSSPVRDIPSREEVSLSARKRPVLGSFNASVSPAARSAHAWGGALLERAVCDASPPPVASAATAAAAAAVAALQQAEKQLNRILEESSCAVPNPLIHIADQLLIGLGSSMSLDSSHNILLSGDAFQGGQKPSTVTNDLPNNPVRRSLLLPKLTAEPPGRSLDESQISPAGGSTMMLSEGSKRHKVYFADGQQRASCEEEAGMSHCRQTAISSPISVAEGLALFSSAPNAERIGSSTDIATADVERSAGKEAKGFVVHFGHQSWNMVINIMVGIRLAGGRAMSEPHRAVEPYDFLMKEKFSVLPKTGMVDKQKRKAALCAVRFIDYAPMVFRRLRAIFGIDSLLYIRSVGPEQLLGNLILGNLASLSELVSEGKSGSLFYYTTDGRFMIKTVSKETAIFMRSILFDYYKHVSTCSNTLLTRFCGLHALRLKDKSGQIFGLKEPWRRKTYFMVMENFFHTPVEIHRRYDLKGSTQGRSLPPELLGDSTVARKDNDIIRDGELASLTIEIGPERKQLFIDQLTIDATFLRDHGIMDYSLLLGISYAHRTQDFTFCQNGTLQIDEEARFCQFMSPAVLSAFLFTGTEFERPFWCRDLGGLQSTDRTRLYYMGIIDILTHWNSRKKVEHIARVLQTGNASGVSCVNPTQYAQRFVDFISRHTV</sequence>
<dbReference type="GO" id="GO:0046854">
    <property type="term" value="P:phosphatidylinositol phosphate biosynthetic process"/>
    <property type="evidence" value="ECO:0007669"/>
    <property type="project" value="TreeGrafter"/>
</dbReference>
<dbReference type="Gene3D" id="3.30.800.10">
    <property type="entry name" value="Phosphatidylinositol Phosphate Kinase II Beta"/>
    <property type="match status" value="1"/>
</dbReference>
<keyword evidence="1" id="KW-0106">Calcium</keyword>
<protein>
    <submittedName>
        <fullName evidence="8">Uncharacterized protein LOC34622224</fullName>
    </submittedName>
</protein>
<evidence type="ECO:0000256" key="3">
    <source>
        <dbReference type="SAM" id="Coils"/>
    </source>
</evidence>
<dbReference type="GO" id="GO:0016308">
    <property type="term" value="F:1-phosphatidylinositol-4-phosphate 5-kinase activity"/>
    <property type="evidence" value="ECO:0007669"/>
    <property type="project" value="TreeGrafter"/>
</dbReference>
<evidence type="ECO:0000256" key="1">
    <source>
        <dbReference type="ARBA" id="ARBA00022837"/>
    </source>
</evidence>
<evidence type="ECO:0000256" key="2">
    <source>
        <dbReference type="PROSITE-ProRule" id="PRU00781"/>
    </source>
</evidence>
<dbReference type="RefSeq" id="XP_026194326.1">
    <property type="nucleotide sequence ID" value="XM_026338541.1"/>
</dbReference>
<dbReference type="Pfam" id="PF01504">
    <property type="entry name" value="PIP5K"/>
    <property type="match status" value="1"/>
</dbReference>
<dbReference type="PRINTS" id="PR00450">
    <property type="entry name" value="RECOVERIN"/>
</dbReference>
<reference evidence="8" key="1">
    <citation type="submission" date="2025-08" db="UniProtKB">
        <authorList>
            <consortium name="RefSeq"/>
        </authorList>
    </citation>
    <scope>IDENTIFICATION</scope>
</reference>
<accession>A0A6P6S2E6</accession>
<keyword evidence="2" id="KW-0547">Nucleotide-binding</keyword>
<dbReference type="Gene3D" id="1.10.238.10">
    <property type="entry name" value="EF-hand"/>
    <property type="match status" value="1"/>
</dbReference>
<keyword evidence="3" id="KW-0175">Coiled coil</keyword>
<dbReference type="CDD" id="cd00051">
    <property type="entry name" value="EFh"/>
    <property type="match status" value="1"/>
</dbReference>
<proteinExistence type="predicted"/>
<keyword evidence="2" id="KW-0808">Transferase</keyword>
<feature type="region of interest" description="Disordered" evidence="4">
    <location>
        <begin position="354"/>
        <end position="375"/>
    </location>
</feature>
<keyword evidence="7" id="KW-1185">Reference proteome</keyword>
<dbReference type="Proteomes" id="UP000515125">
    <property type="component" value="Unplaced"/>
</dbReference>
<dbReference type="PANTHER" id="PTHR23086">
    <property type="entry name" value="PHOSPHATIDYLINOSITOL-4-PHOSPHATE 5-KINASE"/>
    <property type="match status" value="1"/>
</dbReference>
<keyword evidence="2" id="KW-0418">Kinase</keyword>
<dbReference type="CDD" id="cd00139">
    <property type="entry name" value="PIPKc"/>
    <property type="match status" value="1"/>
</dbReference>
<dbReference type="GeneID" id="34622224"/>
<dbReference type="PANTHER" id="PTHR23086:SF8">
    <property type="entry name" value="PHOSPHATIDYLINOSITOL 5-PHOSPHATE 4-KINASE, ISOFORM A"/>
    <property type="match status" value="1"/>
</dbReference>
<dbReference type="SMART" id="SM00330">
    <property type="entry name" value="PIPKc"/>
    <property type="match status" value="1"/>
</dbReference>
<dbReference type="InterPro" id="IPR018247">
    <property type="entry name" value="EF_Hand_1_Ca_BS"/>
</dbReference>
<dbReference type="SUPFAM" id="SSF47473">
    <property type="entry name" value="EF-hand"/>
    <property type="match status" value="1"/>
</dbReference>
<feature type="domain" description="PIPK" evidence="6">
    <location>
        <begin position="722"/>
        <end position="1120"/>
    </location>
</feature>
<evidence type="ECO:0000313" key="7">
    <source>
        <dbReference type="Proteomes" id="UP000515125"/>
    </source>
</evidence>
<name>A0A6P6S2E6_9EIME</name>
<feature type="coiled-coil region" evidence="3">
    <location>
        <begin position="380"/>
        <end position="429"/>
    </location>
</feature>
<dbReference type="InterPro" id="IPR027484">
    <property type="entry name" value="PInositol-4-P-5-kinase_N"/>
</dbReference>
<dbReference type="InterPro" id="IPR027483">
    <property type="entry name" value="PInositol-4-P-4/5-kinase_C_sf"/>
</dbReference>
<evidence type="ECO:0000313" key="8">
    <source>
        <dbReference type="RefSeq" id="XP_026194326.1"/>
    </source>
</evidence>
<dbReference type="GO" id="GO:0005509">
    <property type="term" value="F:calcium ion binding"/>
    <property type="evidence" value="ECO:0007669"/>
    <property type="project" value="InterPro"/>
</dbReference>
<dbReference type="SUPFAM" id="SSF56104">
    <property type="entry name" value="SAICAR synthase-like"/>
    <property type="match status" value="1"/>
</dbReference>
<feature type="region of interest" description="Disordered" evidence="4">
    <location>
        <begin position="135"/>
        <end position="201"/>
    </location>
</feature>